<dbReference type="GO" id="GO:0070677">
    <property type="term" value="F:rRNA (cytosine-2'-O-)-methyltransferase activity"/>
    <property type="evidence" value="ECO:0007669"/>
    <property type="project" value="UniProtKB-UniRule"/>
</dbReference>
<dbReference type="PIRSF" id="PIRSF005917">
    <property type="entry name" value="MTase_YraL"/>
    <property type="match status" value="1"/>
</dbReference>
<organism evidence="9 10">
    <name type="scientific">Brotocaccenecus cirricatena</name>
    <dbReference type="NCBI Taxonomy" id="3064195"/>
    <lineage>
        <taxon>Bacteria</taxon>
        <taxon>Bacillati</taxon>
        <taxon>Bacillota</taxon>
        <taxon>Clostridia</taxon>
        <taxon>Eubacteriales</taxon>
        <taxon>Oscillospiraceae</taxon>
        <taxon>Brotocaccenecus</taxon>
    </lineage>
</organism>
<sequence length="277" mass="30098">MAGTLYLVATPIGNLGDLSPRAVETLAQADFIAAEDTRVSLRLLNHFDIRKPLVSYHEHNRAAAGPAIAERLLGGESCALVTDAGTPAISDPGEDLVRLCGQQGITVQAIPGCCAAVCALAVSGLPTGRFCFEGFLSANKKERRTRLEELSHEERTMVFHEAPHKLRPTLADMLEVLGDRPVALCRELTKLHEETVRTTLAQAVELYQEKDPRGEYVLVVAGAEKAAAPAVTLEQGVRQVLRLRQEGVRMKDAVRRVAEDTGLPRNDLYNAALAEME</sequence>
<evidence type="ECO:0000259" key="8">
    <source>
        <dbReference type="Pfam" id="PF23016"/>
    </source>
</evidence>
<keyword evidence="2 6" id="KW-0698">rRNA processing</keyword>
<dbReference type="NCBIfam" id="TIGR00096">
    <property type="entry name" value="16S rRNA (cytidine(1402)-2'-O)-methyltransferase"/>
    <property type="match status" value="1"/>
</dbReference>
<evidence type="ECO:0000256" key="1">
    <source>
        <dbReference type="ARBA" id="ARBA00022490"/>
    </source>
</evidence>
<gene>
    <name evidence="6 9" type="primary">rsmI</name>
    <name evidence="9" type="ORF">LKD37_10865</name>
</gene>
<comment type="caution">
    <text evidence="9">The sequence shown here is derived from an EMBL/GenBank/DDBJ whole genome shotgun (WGS) entry which is preliminary data.</text>
</comment>
<evidence type="ECO:0000256" key="6">
    <source>
        <dbReference type="HAMAP-Rule" id="MF_01877"/>
    </source>
</evidence>
<reference evidence="9" key="1">
    <citation type="submission" date="2021-10" db="EMBL/GenBank/DDBJ databases">
        <title>Anaerobic single-cell dispensing facilitates the cultivation of human gut bacteria.</title>
        <authorList>
            <person name="Afrizal A."/>
        </authorList>
    </citation>
    <scope>NUCLEOTIDE SEQUENCE</scope>
    <source>
        <strain evidence="9">CLA-AA-H272</strain>
    </source>
</reference>
<evidence type="ECO:0000313" key="10">
    <source>
        <dbReference type="Proteomes" id="UP001199319"/>
    </source>
</evidence>
<dbReference type="HAMAP" id="MF_01877">
    <property type="entry name" value="16SrRNA_methyltr_I"/>
    <property type="match status" value="1"/>
</dbReference>
<name>A0AAE3ACE9_9FIRM</name>
<dbReference type="AlphaFoldDB" id="A0AAE3ACE9"/>
<comment type="subcellular location">
    <subcellularLocation>
        <location evidence="6">Cytoplasm</location>
    </subcellularLocation>
</comment>
<dbReference type="Pfam" id="PF00590">
    <property type="entry name" value="TP_methylase"/>
    <property type="match status" value="1"/>
</dbReference>
<evidence type="ECO:0000256" key="2">
    <source>
        <dbReference type="ARBA" id="ARBA00022552"/>
    </source>
</evidence>
<feature type="domain" description="RsmI HTH" evidence="8">
    <location>
        <begin position="237"/>
        <end position="274"/>
    </location>
</feature>
<dbReference type="EC" id="2.1.1.198" evidence="6"/>
<evidence type="ECO:0000256" key="3">
    <source>
        <dbReference type="ARBA" id="ARBA00022603"/>
    </source>
</evidence>
<accession>A0AAE3ACE9</accession>
<comment type="similarity">
    <text evidence="6">Belongs to the methyltransferase superfamily. RsmI family.</text>
</comment>
<dbReference type="InterPro" id="IPR014776">
    <property type="entry name" value="4pyrrole_Mease_sub2"/>
</dbReference>
<protein>
    <recommendedName>
        <fullName evidence="6">Ribosomal RNA small subunit methyltransferase I</fullName>
        <ecNumber evidence="6">2.1.1.198</ecNumber>
    </recommendedName>
    <alternativeName>
        <fullName evidence="6">16S rRNA 2'-O-ribose C1402 methyltransferase</fullName>
    </alternativeName>
    <alternativeName>
        <fullName evidence="6">rRNA (cytidine-2'-O-)-methyltransferase RsmI</fullName>
    </alternativeName>
</protein>
<dbReference type="PANTHER" id="PTHR46111">
    <property type="entry name" value="RIBOSOMAL RNA SMALL SUBUNIT METHYLTRANSFERASE I"/>
    <property type="match status" value="1"/>
</dbReference>
<keyword evidence="5 6" id="KW-0949">S-adenosyl-L-methionine</keyword>
<evidence type="ECO:0000259" key="7">
    <source>
        <dbReference type="Pfam" id="PF00590"/>
    </source>
</evidence>
<keyword evidence="3 6" id="KW-0489">Methyltransferase</keyword>
<evidence type="ECO:0000256" key="4">
    <source>
        <dbReference type="ARBA" id="ARBA00022679"/>
    </source>
</evidence>
<keyword evidence="1 6" id="KW-0963">Cytoplasm</keyword>
<dbReference type="FunFam" id="3.30.950.10:FF:000002">
    <property type="entry name" value="Ribosomal RNA small subunit methyltransferase I"/>
    <property type="match status" value="1"/>
</dbReference>
<dbReference type="SUPFAM" id="SSF53790">
    <property type="entry name" value="Tetrapyrrole methylase"/>
    <property type="match status" value="1"/>
</dbReference>
<dbReference type="PANTHER" id="PTHR46111:SF1">
    <property type="entry name" value="RIBOSOMAL RNA SMALL SUBUNIT METHYLTRANSFERASE I"/>
    <property type="match status" value="1"/>
</dbReference>
<dbReference type="GO" id="GO:0005737">
    <property type="term" value="C:cytoplasm"/>
    <property type="evidence" value="ECO:0007669"/>
    <property type="project" value="UniProtKB-SubCell"/>
</dbReference>
<dbReference type="InterPro" id="IPR053910">
    <property type="entry name" value="RsmI_HTH"/>
</dbReference>
<dbReference type="Proteomes" id="UP001199319">
    <property type="component" value="Unassembled WGS sequence"/>
</dbReference>
<dbReference type="InterPro" id="IPR014777">
    <property type="entry name" value="4pyrrole_Mease_sub1"/>
</dbReference>
<dbReference type="CDD" id="cd11648">
    <property type="entry name" value="RsmI"/>
    <property type="match status" value="1"/>
</dbReference>
<dbReference type="Gene3D" id="3.40.1010.10">
    <property type="entry name" value="Cobalt-precorrin-4 Transmethylase, Domain 1"/>
    <property type="match status" value="1"/>
</dbReference>
<comment type="function">
    <text evidence="6">Catalyzes the 2'-O-methylation of the ribose of cytidine 1402 (C1402) in 16S rRNA.</text>
</comment>
<dbReference type="InterPro" id="IPR008189">
    <property type="entry name" value="rRNA_ssu_MeTfrase_I"/>
</dbReference>
<feature type="domain" description="Tetrapyrrole methylase" evidence="7">
    <location>
        <begin position="4"/>
        <end position="203"/>
    </location>
</feature>
<dbReference type="FunFam" id="3.40.1010.10:FF:000007">
    <property type="entry name" value="Ribosomal RNA small subunit methyltransferase I"/>
    <property type="match status" value="1"/>
</dbReference>
<dbReference type="Pfam" id="PF23016">
    <property type="entry name" value="RsmI_C"/>
    <property type="match status" value="1"/>
</dbReference>
<dbReference type="RefSeq" id="WP_302929236.1">
    <property type="nucleotide sequence ID" value="NZ_JAJEPW010000032.1"/>
</dbReference>
<proteinExistence type="inferred from homology"/>
<evidence type="ECO:0000256" key="5">
    <source>
        <dbReference type="ARBA" id="ARBA00022691"/>
    </source>
</evidence>
<dbReference type="EMBL" id="JAJEPW010000032">
    <property type="protein sequence ID" value="MCC2130006.1"/>
    <property type="molecule type" value="Genomic_DNA"/>
</dbReference>
<keyword evidence="10" id="KW-1185">Reference proteome</keyword>
<evidence type="ECO:0000313" key="9">
    <source>
        <dbReference type="EMBL" id="MCC2130006.1"/>
    </source>
</evidence>
<comment type="catalytic activity">
    <reaction evidence="6">
        <text>cytidine(1402) in 16S rRNA + S-adenosyl-L-methionine = 2'-O-methylcytidine(1402) in 16S rRNA + S-adenosyl-L-homocysteine + H(+)</text>
        <dbReference type="Rhea" id="RHEA:42924"/>
        <dbReference type="Rhea" id="RHEA-COMP:10285"/>
        <dbReference type="Rhea" id="RHEA-COMP:10286"/>
        <dbReference type="ChEBI" id="CHEBI:15378"/>
        <dbReference type="ChEBI" id="CHEBI:57856"/>
        <dbReference type="ChEBI" id="CHEBI:59789"/>
        <dbReference type="ChEBI" id="CHEBI:74495"/>
        <dbReference type="ChEBI" id="CHEBI:82748"/>
        <dbReference type="EC" id="2.1.1.198"/>
    </reaction>
</comment>
<keyword evidence="4 6" id="KW-0808">Transferase</keyword>
<dbReference type="Gene3D" id="3.30.950.10">
    <property type="entry name" value="Methyltransferase, Cobalt-precorrin-4 Transmethylase, Domain 2"/>
    <property type="match status" value="1"/>
</dbReference>
<dbReference type="InterPro" id="IPR000878">
    <property type="entry name" value="4pyrrol_Mease"/>
</dbReference>
<dbReference type="InterPro" id="IPR035996">
    <property type="entry name" value="4pyrrol_Methylase_sf"/>
</dbReference>